<keyword evidence="7" id="KW-0175">Coiled coil</keyword>
<dbReference type="InterPro" id="IPR035965">
    <property type="entry name" value="PAS-like_dom_sf"/>
</dbReference>
<gene>
    <name evidence="13" type="ordered locus">AM1_5892</name>
</gene>
<dbReference type="InterPro" id="IPR022642">
    <property type="entry name" value="CheR_C"/>
</dbReference>
<dbReference type="InterPro" id="IPR013656">
    <property type="entry name" value="PAS_4"/>
</dbReference>
<evidence type="ECO:0000259" key="12">
    <source>
        <dbReference type="PROSITE" id="PS50123"/>
    </source>
</evidence>
<dbReference type="NCBIfam" id="TIGR00229">
    <property type="entry name" value="sensory_box"/>
    <property type="match status" value="3"/>
</dbReference>
<feature type="domain" description="CheR-type methyltransferase" evidence="12">
    <location>
        <begin position="216"/>
        <end position="491"/>
    </location>
</feature>
<dbReference type="Proteomes" id="UP000000268">
    <property type="component" value="Chromosome"/>
</dbReference>
<feature type="domain" description="PAC" evidence="10">
    <location>
        <begin position="1063"/>
        <end position="1115"/>
    </location>
</feature>
<dbReference type="GO" id="GO:0006935">
    <property type="term" value="P:chemotaxis"/>
    <property type="evidence" value="ECO:0007669"/>
    <property type="project" value="UniProtKB-UniRule"/>
</dbReference>
<dbReference type="Pfam" id="PF01739">
    <property type="entry name" value="CheR"/>
    <property type="match status" value="1"/>
</dbReference>
<feature type="domain" description="CheB-type methylesterase" evidence="11">
    <location>
        <begin position="19"/>
        <end position="191"/>
    </location>
</feature>
<dbReference type="STRING" id="329726.AM1_5892"/>
<dbReference type="GO" id="GO:0000155">
    <property type="term" value="F:phosphorelay sensor kinase activity"/>
    <property type="evidence" value="ECO:0007669"/>
    <property type="project" value="InterPro"/>
</dbReference>
<dbReference type="InterPro" id="IPR036890">
    <property type="entry name" value="HATPase_C_sf"/>
</dbReference>
<dbReference type="InterPro" id="IPR000673">
    <property type="entry name" value="Sig_transdc_resp-reg_Me-estase"/>
</dbReference>
<proteinExistence type="predicted"/>
<evidence type="ECO:0000259" key="11">
    <source>
        <dbReference type="PROSITE" id="PS50122"/>
    </source>
</evidence>
<feature type="domain" description="PAC" evidence="10">
    <location>
        <begin position="1214"/>
        <end position="1265"/>
    </location>
</feature>
<feature type="coiled-coil region" evidence="7">
    <location>
        <begin position="1253"/>
        <end position="1283"/>
    </location>
</feature>
<feature type="active site" evidence="6">
    <location>
        <position position="150"/>
    </location>
</feature>
<dbReference type="eggNOG" id="COG2202">
    <property type="taxonomic scope" value="Bacteria"/>
</dbReference>
<feature type="domain" description="PAC" evidence="10">
    <location>
        <begin position="937"/>
        <end position="989"/>
    </location>
</feature>
<keyword evidence="4" id="KW-0808">Transferase</keyword>
<dbReference type="CDD" id="cd16434">
    <property type="entry name" value="CheB-CheR_fusion"/>
    <property type="match status" value="1"/>
</dbReference>
<evidence type="ECO:0000259" key="10">
    <source>
        <dbReference type="PROSITE" id="PS50113"/>
    </source>
</evidence>
<evidence type="ECO:0000256" key="3">
    <source>
        <dbReference type="ARBA" id="ARBA00022553"/>
    </source>
</evidence>
<dbReference type="SUPFAM" id="SSF47757">
    <property type="entry name" value="Chemotaxis receptor methyltransferase CheR, N-terminal domain"/>
    <property type="match status" value="1"/>
</dbReference>
<dbReference type="SUPFAM" id="SSF55874">
    <property type="entry name" value="ATPase domain of HSP90 chaperone/DNA topoisomerase II/histidine kinase"/>
    <property type="match status" value="1"/>
</dbReference>
<accession>B0C1J7</accession>
<feature type="active site" evidence="6">
    <location>
        <position position="58"/>
    </location>
</feature>
<protein>
    <recommendedName>
        <fullName evidence="2">histidine kinase</fullName>
        <ecNumber evidence="2">2.7.13.3</ecNumber>
    </recommendedName>
</protein>
<evidence type="ECO:0000256" key="1">
    <source>
        <dbReference type="ARBA" id="ARBA00000085"/>
    </source>
</evidence>
<evidence type="ECO:0000256" key="6">
    <source>
        <dbReference type="PROSITE-ProRule" id="PRU00050"/>
    </source>
</evidence>
<dbReference type="GO" id="GO:0008757">
    <property type="term" value="F:S-adenosylmethionine-dependent methyltransferase activity"/>
    <property type="evidence" value="ECO:0007669"/>
    <property type="project" value="InterPro"/>
</dbReference>
<dbReference type="SMART" id="SM00387">
    <property type="entry name" value="HATPase_c"/>
    <property type="match status" value="1"/>
</dbReference>
<dbReference type="InterPro" id="IPR052162">
    <property type="entry name" value="Sensor_kinase/Photoreceptor"/>
</dbReference>
<dbReference type="Pfam" id="PF02518">
    <property type="entry name" value="HATPase_c"/>
    <property type="match status" value="1"/>
</dbReference>
<dbReference type="CDD" id="cd00082">
    <property type="entry name" value="HisKA"/>
    <property type="match status" value="1"/>
</dbReference>
<dbReference type="Pfam" id="PF08448">
    <property type="entry name" value="PAS_4"/>
    <property type="match status" value="1"/>
</dbReference>
<dbReference type="Pfam" id="PF01339">
    <property type="entry name" value="CheB_methylest"/>
    <property type="match status" value="1"/>
</dbReference>
<keyword evidence="3" id="KW-0597">Phosphoprotein</keyword>
<dbReference type="EC" id="2.7.13.3" evidence="2"/>
<dbReference type="PROSITE" id="PS50113">
    <property type="entry name" value="PAC"/>
    <property type="match status" value="3"/>
</dbReference>
<dbReference type="Gene3D" id="3.40.50.180">
    <property type="entry name" value="Methylesterase CheB, C-terminal domain"/>
    <property type="match status" value="1"/>
</dbReference>
<evidence type="ECO:0000313" key="14">
    <source>
        <dbReference type="Proteomes" id="UP000000268"/>
    </source>
</evidence>
<dbReference type="InterPro" id="IPR000780">
    <property type="entry name" value="CheR_MeTrfase"/>
</dbReference>
<feature type="domain" description="Histidine kinase" evidence="8">
    <location>
        <begin position="1283"/>
        <end position="1496"/>
    </location>
</feature>
<dbReference type="eggNOG" id="COG1352">
    <property type="taxonomic scope" value="Bacteria"/>
</dbReference>
<dbReference type="InterPro" id="IPR000700">
    <property type="entry name" value="PAS-assoc_C"/>
</dbReference>
<dbReference type="PRINTS" id="PR00996">
    <property type="entry name" value="CHERMTFRASE"/>
</dbReference>
<evidence type="ECO:0000313" key="13">
    <source>
        <dbReference type="EMBL" id="ABW30831.1"/>
    </source>
</evidence>
<dbReference type="PROSITE" id="PS50112">
    <property type="entry name" value="PAS"/>
    <property type="match status" value="3"/>
</dbReference>
<organism evidence="13 14">
    <name type="scientific">Acaryochloris marina (strain MBIC 11017)</name>
    <dbReference type="NCBI Taxonomy" id="329726"/>
    <lineage>
        <taxon>Bacteria</taxon>
        <taxon>Bacillati</taxon>
        <taxon>Cyanobacteriota</taxon>
        <taxon>Cyanophyceae</taxon>
        <taxon>Acaryochloridales</taxon>
        <taxon>Acaryochloridaceae</taxon>
        <taxon>Acaryochloris</taxon>
    </lineage>
</organism>
<sequence>MNSNDHPSLNADSNTLNTIAPSFYVVAVGASAGGLKPLEVFFENIIPDSGVAFVVIQHLSPDFKSLMNEILGRRTQMGIQIAEEGMALQPNSIYLIPAGQNMIVRDRCLYLYRQKRDQKPNFPINLFFQSLADDIQERAIGIVLSGTGSDGTHGLQHIHESGGITLVQDPNTAEFDGMPHTAISTGCIDYVEAPKVLAQMVNDLGNPAIVPADLVKFSSNLGAEAHQLQKIVELLAKHEDIDFSQYKPSTLGRRVERRRLLTQNNSLNDYASLLTESADERSLLRRDLLINVTQFFRDEKVWEYLKDKVLRPIIADFPAAETLRIWVTACATGQEAYSMAIIVRELCEELGRQMPIKLFATDIDQTALDKAALGSFDESIADYVSVDRLQKYFTYNNGHFTIKRTLREMLIFSPHDLTKNASLTRMNVVCCRNVLIYMQPTLQQYVLRNLHFSLNKGGVLLLGTSEDLGELEPEFEVLHSKNKIFSKFRDQRLNLNYFRTKTIATPVVSGRDPRYRRQADPLTENAFKAHLEELNMTCLLLDTDEKLLRVCADHLDILRIPEGPATENVRSLLPEVMHLPFISAMSRVLREKQPVQFSSLLWEHKDGPLDLRFKVSPCQSNCRESMFLRLEISASSRNSPPAQDQAVESSTEVINRIEQLELELSYTRENLQATIEELESTNEEQQATNEELIASNEELQSTNEELHAVNEELYTVNNEHQSKIQELTALSNDIDNLFRSTEIGVVFLDQSLQVRKFTPAANQIFQFLPTDVGRPIRNLAINVNYPSLIEVLSETARTGKVTEQEINAHGQHLLIRIHPYVDNDNEQQGVVMSIIDITATRKVQIELQSQRIKAKLAQDTLEVFQERYQQLYHETPVMMYSLDARGVIIEVSNFWLSKLGYPRNMTLGATVDIFLNLESQKRFQKLWPRFLESGLSIDIPMQIQTKSGEIIDVLQSMIAERDDLGEVSRCLVVSVDISQRKLAEAARLESEQRFRSMADHAPVMIWLTEAPGHCTYLNQEWLRFTGDSLEQALERGWQDRIHPEDLEESVAAYQQAVTERQPLRLEYRRCDRNGTYCWILDTAKPRFLPTGEFAGMIGSCIDISLQKQAEAALELSNLNLEADLAEKDASLHTIEGNLQESEARFYSLADNAPVLIWLSDAQGNCTYVNQTWENLTGQSLESQLGDGWLETIHPEDRDRVKTLFQESCAQQCPFEQEFRQARADGVYRWILATGVPRIAADQFAGLICSCMDISDIKHSQKRLEQAIQELQRSNQELEQFAYIASHDLREPLRKIQSFAELLQDDLSTKLDQDQSRYFGYIMSGAQRMQCLIQDVLQYSRVGRSDQPLELIDLKHVIEIVQSDLSLAIEESQAVIEFDSLPSIHAHTVEITQVFENLINNAIKFRSSTPPRIQISAEQQPESWTILVKDNGIGIPEDSLERVFVMFQRLHYSNQYPGTGIGLALCRKVIESYGGTLTCTSAPGKGATFILQFPLQPVVPILQ</sequence>
<dbReference type="PROSITE" id="PS50109">
    <property type="entry name" value="HIS_KIN"/>
    <property type="match status" value="1"/>
</dbReference>
<feature type="domain" description="PAS" evidence="9">
    <location>
        <begin position="990"/>
        <end position="1060"/>
    </location>
</feature>
<dbReference type="SMART" id="SM00388">
    <property type="entry name" value="HisKA"/>
    <property type="match status" value="1"/>
</dbReference>
<dbReference type="PROSITE" id="PS50123">
    <property type="entry name" value="CHER"/>
    <property type="match status" value="1"/>
</dbReference>
<dbReference type="InterPro" id="IPR036097">
    <property type="entry name" value="HisK_dim/P_sf"/>
</dbReference>
<dbReference type="InterPro" id="IPR005467">
    <property type="entry name" value="His_kinase_dom"/>
</dbReference>
<dbReference type="SMART" id="SM00086">
    <property type="entry name" value="PAC"/>
    <property type="match status" value="4"/>
</dbReference>
<dbReference type="eggNOG" id="COG2461">
    <property type="taxonomic scope" value="Bacteria"/>
</dbReference>
<dbReference type="InterPro" id="IPR001610">
    <property type="entry name" value="PAC"/>
</dbReference>
<keyword evidence="14" id="KW-1185">Reference proteome</keyword>
<dbReference type="SMART" id="SM00138">
    <property type="entry name" value="MeTrc"/>
    <property type="match status" value="1"/>
</dbReference>
<dbReference type="GO" id="GO:0000156">
    <property type="term" value="F:phosphorelay response regulator activity"/>
    <property type="evidence" value="ECO:0007669"/>
    <property type="project" value="InterPro"/>
</dbReference>
<dbReference type="SUPFAM" id="SSF47384">
    <property type="entry name" value="Homodimeric domain of signal transducing histidine kinase"/>
    <property type="match status" value="1"/>
</dbReference>
<dbReference type="InterPro" id="IPR029063">
    <property type="entry name" value="SAM-dependent_MTases_sf"/>
</dbReference>
<dbReference type="SUPFAM" id="SSF55785">
    <property type="entry name" value="PYP-like sensor domain (PAS domain)"/>
    <property type="match status" value="4"/>
</dbReference>
<dbReference type="Gene3D" id="3.30.565.10">
    <property type="entry name" value="Histidine kinase-like ATPase, C-terminal domain"/>
    <property type="match status" value="1"/>
</dbReference>
<dbReference type="Pfam" id="PF08447">
    <property type="entry name" value="PAS_3"/>
    <property type="match status" value="2"/>
</dbReference>
<keyword evidence="6" id="KW-0378">Hydrolase</keyword>
<dbReference type="eggNOG" id="COG2201">
    <property type="taxonomic scope" value="Bacteria"/>
</dbReference>
<name>B0C1J7_ACAM1</name>
<evidence type="ECO:0000256" key="4">
    <source>
        <dbReference type="ARBA" id="ARBA00022679"/>
    </source>
</evidence>
<dbReference type="Gene3D" id="3.30.450.20">
    <property type="entry name" value="PAS domain"/>
    <property type="match status" value="4"/>
</dbReference>
<feature type="domain" description="PAS" evidence="9">
    <location>
        <begin position="1141"/>
        <end position="1211"/>
    </location>
</feature>
<evidence type="ECO:0000259" key="8">
    <source>
        <dbReference type="PROSITE" id="PS50109"/>
    </source>
</evidence>
<dbReference type="Pfam" id="PF00512">
    <property type="entry name" value="HisKA"/>
    <property type="match status" value="1"/>
</dbReference>
<evidence type="ECO:0000256" key="2">
    <source>
        <dbReference type="ARBA" id="ARBA00012438"/>
    </source>
</evidence>
<evidence type="ECO:0000256" key="5">
    <source>
        <dbReference type="ARBA" id="ARBA00022777"/>
    </source>
</evidence>
<dbReference type="RefSeq" id="WP_012166037.1">
    <property type="nucleotide sequence ID" value="NC_009925.1"/>
</dbReference>
<dbReference type="InterPro" id="IPR003661">
    <property type="entry name" value="HisK_dim/P_dom"/>
</dbReference>
<dbReference type="InterPro" id="IPR003594">
    <property type="entry name" value="HATPase_dom"/>
</dbReference>
<dbReference type="PROSITE" id="PS50122">
    <property type="entry name" value="CHEB"/>
    <property type="match status" value="1"/>
</dbReference>
<dbReference type="GO" id="GO:0008984">
    <property type="term" value="F:protein-glutamate methylesterase activity"/>
    <property type="evidence" value="ECO:0007669"/>
    <property type="project" value="InterPro"/>
</dbReference>
<dbReference type="Gene3D" id="1.10.287.130">
    <property type="match status" value="1"/>
</dbReference>
<dbReference type="SUPFAM" id="SSF53335">
    <property type="entry name" value="S-adenosyl-L-methionine-dependent methyltransferases"/>
    <property type="match status" value="1"/>
</dbReference>
<dbReference type="SMART" id="SM00091">
    <property type="entry name" value="PAS"/>
    <property type="match status" value="4"/>
</dbReference>
<keyword evidence="6" id="KW-0145">Chemotaxis</keyword>
<dbReference type="CDD" id="cd00130">
    <property type="entry name" value="PAS"/>
    <property type="match status" value="3"/>
</dbReference>
<dbReference type="KEGG" id="amr:AM1_5892"/>
<dbReference type="FunFam" id="3.30.450.20:FF:000099">
    <property type="entry name" value="Sensory box sensor histidine kinase"/>
    <property type="match status" value="2"/>
</dbReference>
<dbReference type="FunFam" id="3.30.565.10:FF:000006">
    <property type="entry name" value="Sensor histidine kinase WalK"/>
    <property type="match status" value="1"/>
</dbReference>
<keyword evidence="5" id="KW-0418">Kinase</keyword>
<evidence type="ECO:0000256" key="7">
    <source>
        <dbReference type="SAM" id="Coils"/>
    </source>
</evidence>
<dbReference type="Pfam" id="PF03705">
    <property type="entry name" value="CheR_N"/>
    <property type="match status" value="1"/>
</dbReference>
<dbReference type="InterPro" id="IPR022641">
    <property type="entry name" value="CheR_N"/>
</dbReference>
<dbReference type="eggNOG" id="COG4251">
    <property type="taxonomic scope" value="Bacteria"/>
</dbReference>
<feature type="active site" evidence="6">
    <location>
        <position position="31"/>
    </location>
</feature>
<feature type="coiled-coil region" evidence="7">
    <location>
        <begin position="657"/>
        <end position="719"/>
    </location>
</feature>
<dbReference type="EMBL" id="CP000828">
    <property type="protein sequence ID" value="ABW30831.1"/>
    <property type="molecule type" value="Genomic_DNA"/>
</dbReference>
<dbReference type="Gene3D" id="3.40.50.150">
    <property type="entry name" value="Vaccinia Virus protein VP39"/>
    <property type="match status" value="1"/>
</dbReference>
<dbReference type="PANTHER" id="PTHR43304">
    <property type="entry name" value="PHYTOCHROME-LIKE PROTEIN CPH1"/>
    <property type="match status" value="1"/>
</dbReference>
<dbReference type="Pfam" id="PF13596">
    <property type="entry name" value="PAS_10"/>
    <property type="match status" value="1"/>
</dbReference>
<dbReference type="GO" id="GO:0005737">
    <property type="term" value="C:cytoplasm"/>
    <property type="evidence" value="ECO:0007669"/>
    <property type="project" value="InterPro"/>
</dbReference>
<dbReference type="InterPro" id="IPR035909">
    <property type="entry name" value="CheB_C"/>
</dbReference>
<dbReference type="InterPro" id="IPR013655">
    <property type="entry name" value="PAS_fold_3"/>
</dbReference>
<dbReference type="SUPFAM" id="SSF52738">
    <property type="entry name" value="Methylesterase CheB, C-terminal domain"/>
    <property type="match status" value="1"/>
</dbReference>
<dbReference type="OrthoDB" id="9799157at2"/>
<dbReference type="HOGENOM" id="CLU_000892_2_4_3"/>
<dbReference type="PANTHER" id="PTHR43304:SF1">
    <property type="entry name" value="PAC DOMAIN-CONTAINING PROTEIN"/>
    <property type="match status" value="1"/>
</dbReference>
<evidence type="ECO:0000259" key="9">
    <source>
        <dbReference type="PROSITE" id="PS50112"/>
    </source>
</evidence>
<reference evidence="13 14" key="1">
    <citation type="journal article" date="2008" name="Proc. Natl. Acad. Sci. U.S.A.">
        <title>Niche adaptation and genome expansion in the chlorophyll d-producing cyanobacterium Acaryochloris marina.</title>
        <authorList>
            <person name="Swingley W.D."/>
            <person name="Chen M."/>
            <person name="Cheung P.C."/>
            <person name="Conrad A.L."/>
            <person name="Dejesa L.C."/>
            <person name="Hao J."/>
            <person name="Honchak B.M."/>
            <person name="Karbach L.E."/>
            <person name="Kurdoglu A."/>
            <person name="Lahiri S."/>
            <person name="Mastrian S.D."/>
            <person name="Miyashita H."/>
            <person name="Page L."/>
            <person name="Ramakrishna P."/>
            <person name="Satoh S."/>
            <person name="Sattley W.M."/>
            <person name="Shimada Y."/>
            <person name="Taylor H.L."/>
            <person name="Tomo T."/>
            <person name="Tsuchiya T."/>
            <person name="Wang Z.T."/>
            <person name="Raymond J."/>
            <person name="Mimuro M."/>
            <person name="Blankenship R.E."/>
            <person name="Touchman J.W."/>
        </authorList>
    </citation>
    <scope>NUCLEOTIDE SEQUENCE [LARGE SCALE GENOMIC DNA]</scope>
    <source>
        <strain evidence="14">MBIC 11017</strain>
    </source>
</reference>
<dbReference type="InterPro" id="IPR000014">
    <property type="entry name" value="PAS"/>
</dbReference>
<comment type="catalytic activity">
    <reaction evidence="1">
        <text>ATP + protein L-histidine = ADP + protein N-phospho-L-histidine.</text>
        <dbReference type="EC" id="2.7.13.3"/>
    </reaction>
</comment>
<feature type="domain" description="PAS" evidence="9">
    <location>
        <begin position="864"/>
        <end position="934"/>
    </location>
</feature>